<dbReference type="NCBIfam" id="TIGR00762">
    <property type="entry name" value="DegV"/>
    <property type="match status" value="1"/>
</dbReference>
<dbReference type="EMBL" id="MN991199">
    <property type="protein sequence ID" value="QIQ09903.1"/>
    <property type="molecule type" value="Genomic_DNA"/>
</dbReference>
<sequence>MKKVAFIVDSSSGIKEGEYPNVYYMPLIINKNLNGQITSYKDLIEIDNKEVCELINKGINVSTSQPSPGMIIELLDKIADKYDEIFVLPIHEKLSSAINTWRMVVEDYKNVHIIPQYSLSRWSRIQLEELIELSKKKDLTEEIVKNYIESEKKKWLGFLIVPNVDQLVKGGRVSNFKGMFAKVLNLKLIITYDHNGLVFLDKASKYENCVKILTKTFNERINLDKSKIKNVVLMKVNYHDNKYDIEPLIDLLKKEYKLNDKTPRDVLPSVITVHTGIDYAVIIVRVE</sequence>
<dbReference type="SUPFAM" id="SSF82549">
    <property type="entry name" value="DAK1/DegV-like"/>
    <property type="match status" value="1"/>
</dbReference>
<keyword evidence="1" id="KW-0446">Lipid-binding</keyword>
<keyword evidence="2" id="KW-0418">Kinase</keyword>
<name>A0A6G9HH13_9MOLU</name>
<keyword evidence="2" id="KW-0808">Transferase</keyword>
<dbReference type="Pfam" id="PF02645">
    <property type="entry name" value="DegV"/>
    <property type="match status" value="1"/>
</dbReference>
<dbReference type="PANTHER" id="PTHR33434:SF2">
    <property type="entry name" value="FATTY ACID-BINDING PROTEIN TM_1468"/>
    <property type="match status" value="1"/>
</dbReference>
<dbReference type="InterPro" id="IPR043168">
    <property type="entry name" value="DegV_C"/>
</dbReference>
<dbReference type="AlphaFoldDB" id="A0A6G9HH13"/>
<evidence type="ECO:0000256" key="1">
    <source>
        <dbReference type="ARBA" id="ARBA00023121"/>
    </source>
</evidence>
<gene>
    <name evidence="2" type="primary">fakB2</name>
    <name evidence="2" type="ORF">PlMoll_0660</name>
</gene>
<dbReference type="Gene3D" id="3.40.50.10170">
    <property type="match status" value="1"/>
</dbReference>
<protein>
    <submittedName>
        <fullName evidence="2">Fatty acid kinase FakB2</fullName>
    </submittedName>
</protein>
<reference evidence="2" key="1">
    <citation type="journal article" date="2020" name="J. ISSAAS">
        <title>Lactobacilli and other gastrointestinal microbiota of Peromyscus leucopus, reservoir host for agents of Lyme disease and other zoonoses in North America.</title>
        <authorList>
            <person name="Milovic A."/>
            <person name="Bassam K."/>
            <person name="Shao H."/>
            <person name="Chatzistamou I."/>
            <person name="Tufts D.M."/>
            <person name="Diuk-Wasser M."/>
            <person name="Barbour A.G."/>
        </authorList>
    </citation>
    <scope>NUCLEOTIDE SEQUENCE</scope>
    <source>
        <strain evidence="2">LL85</strain>
    </source>
</reference>
<dbReference type="PANTHER" id="PTHR33434">
    <property type="entry name" value="DEGV DOMAIN-CONTAINING PROTEIN DR_1986-RELATED"/>
    <property type="match status" value="1"/>
</dbReference>
<dbReference type="GO" id="GO:0016301">
    <property type="term" value="F:kinase activity"/>
    <property type="evidence" value="ECO:0007669"/>
    <property type="project" value="UniProtKB-KW"/>
</dbReference>
<dbReference type="InterPro" id="IPR050270">
    <property type="entry name" value="DegV_domain_contain"/>
</dbReference>
<accession>A0A6G9HH13</accession>
<dbReference type="Gene3D" id="3.30.1180.10">
    <property type="match status" value="1"/>
</dbReference>
<dbReference type="GO" id="GO:0008289">
    <property type="term" value="F:lipid binding"/>
    <property type="evidence" value="ECO:0007669"/>
    <property type="project" value="UniProtKB-KW"/>
</dbReference>
<dbReference type="InterPro" id="IPR003797">
    <property type="entry name" value="DegV"/>
</dbReference>
<proteinExistence type="predicted"/>
<organism evidence="2">
    <name type="scientific">uncultured Mycoplasmataceae bacterium</name>
    <dbReference type="NCBI Taxonomy" id="300027"/>
    <lineage>
        <taxon>Bacteria</taxon>
        <taxon>Bacillati</taxon>
        <taxon>Mycoplasmatota</taxon>
        <taxon>Mollicutes</taxon>
        <taxon>Mycoplasmataceae</taxon>
        <taxon>environmental samples</taxon>
    </lineage>
</organism>
<dbReference type="PROSITE" id="PS51482">
    <property type="entry name" value="DEGV"/>
    <property type="match status" value="1"/>
</dbReference>
<evidence type="ECO:0000313" key="2">
    <source>
        <dbReference type="EMBL" id="QIQ09903.1"/>
    </source>
</evidence>